<dbReference type="Proteomes" id="UP000267096">
    <property type="component" value="Unassembled WGS sequence"/>
</dbReference>
<proteinExistence type="predicted"/>
<evidence type="ECO:0000313" key="1">
    <source>
        <dbReference type="EMBL" id="VDK37347.1"/>
    </source>
</evidence>
<evidence type="ECO:0000313" key="2">
    <source>
        <dbReference type="Proteomes" id="UP000267096"/>
    </source>
</evidence>
<name>A0A0M3JP40_ANISI</name>
<dbReference type="WBParaSite" id="ASIM_0000943301-mRNA-1">
    <property type="protein sequence ID" value="ASIM_0000943301-mRNA-1"/>
    <property type="gene ID" value="ASIM_0000943301"/>
</dbReference>
<dbReference type="AlphaFoldDB" id="A0A0M3JP40"/>
<gene>
    <name evidence="1" type="ORF">ASIM_LOCUS9170</name>
</gene>
<dbReference type="OrthoDB" id="10250638at2759"/>
<keyword evidence="2" id="KW-1185">Reference proteome</keyword>
<reference evidence="1 2" key="2">
    <citation type="submission" date="2018-11" db="EMBL/GenBank/DDBJ databases">
        <authorList>
            <consortium name="Pathogen Informatics"/>
        </authorList>
    </citation>
    <scope>NUCLEOTIDE SEQUENCE [LARGE SCALE GENOMIC DNA]</scope>
</reference>
<evidence type="ECO:0000313" key="3">
    <source>
        <dbReference type="WBParaSite" id="ASIM_0000943301-mRNA-1"/>
    </source>
</evidence>
<accession>A0A0M3JP40</accession>
<reference evidence="3" key="1">
    <citation type="submission" date="2017-02" db="UniProtKB">
        <authorList>
            <consortium name="WormBaseParasite"/>
        </authorList>
    </citation>
    <scope>IDENTIFICATION</scope>
</reference>
<sequence>MRNRQGVYDNEESGVMFPDSQHSNARLQDIGLTDNFFIYCTDVS</sequence>
<organism evidence="3">
    <name type="scientific">Anisakis simplex</name>
    <name type="common">Herring worm</name>
    <dbReference type="NCBI Taxonomy" id="6269"/>
    <lineage>
        <taxon>Eukaryota</taxon>
        <taxon>Metazoa</taxon>
        <taxon>Ecdysozoa</taxon>
        <taxon>Nematoda</taxon>
        <taxon>Chromadorea</taxon>
        <taxon>Rhabditida</taxon>
        <taxon>Spirurina</taxon>
        <taxon>Ascaridomorpha</taxon>
        <taxon>Ascaridoidea</taxon>
        <taxon>Anisakidae</taxon>
        <taxon>Anisakis</taxon>
        <taxon>Anisakis simplex complex</taxon>
    </lineage>
</organism>
<protein>
    <submittedName>
        <fullName evidence="3">Peptidase M12A domain-containing protein</fullName>
    </submittedName>
</protein>
<dbReference type="EMBL" id="UYRR01027109">
    <property type="protein sequence ID" value="VDK37347.1"/>
    <property type="molecule type" value="Genomic_DNA"/>
</dbReference>